<proteinExistence type="inferred from homology"/>
<dbReference type="KEGG" id="smam:Mal15_37920"/>
<dbReference type="InterPro" id="IPR001240">
    <property type="entry name" value="PRAI_dom"/>
</dbReference>
<dbReference type="EC" id="5.3.1.24" evidence="3 9"/>
<keyword evidence="7 9" id="KW-0057">Aromatic amino acid biosynthesis</keyword>
<dbReference type="GO" id="GO:0000162">
    <property type="term" value="P:L-tryptophan biosynthetic process"/>
    <property type="evidence" value="ECO:0007669"/>
    <property type="project" value="UniProtKB-UniRule"/>
</dbReference>
<dbReference type="CDD" id="cd00405">
    <property type="entry name" value="PRAI"/>
    <property type="match status" value="1"/>
</dbReference>
<dbReference type="InterPro" id="IPR044643">
    <property type="entry name" value="TrpF_fam"/>
</dbReference>
<evidence type="ECO:0000313" key="11">
    <source>
        <dbReference type="EMBL" id="QEF99726.1"/>
    </source>
</evidence>
<dbReference type="Pfam" id="PF00697">
    <property type="entry name" value="PRAI"/>
    <property type="match status" value="1"/>
</dbReference>
<comment type="catalytic activity">
    <reaction evidence="1 9">
        <text>N-(5-phospho-beta-D-ribosyl)anthranilate = 1-(2-carboxyphenylamino)-1-deoxy-D-ribulose 5-phosphate</text>
        <dbReference type="Rhea" id="RHEA:21540"/>
        <dbReference type="ChEBI" id="CHEBI:18277"/>
        <dbReference type="ChEBI" id="CHEBI:58613"/>
        <dbReference type="EC" id="5.3.1.24"/>
    </reaction>
</comment>
<dbReference type="AlphaFoldDB" id="A0A5B9MIB3"/>
<accession>A0A5B9MIB3</accession>
<keyword evidence="12" id="KW-1185">Reference proteome</keyword>
<dbReference type="Gene3D" id="3.20.20.70">
    <property type="entry name" value="Aldolase class I"/>
    <property type="match status" value="1"/>
</dbReference>
<dbReference type="InterPro" id="IPR011060">
    <property type="entry name" value="RibuloseP-bd_barrel"/>
</dbReference>
<comment type="similarity">
    <text evidence="9">Belongs to the TrpF family.</text>
</comment>
<evidence type="ECO:0000259" key="10">
    <source>
        <dbReference type="Pfam" id="PF00697"/>
    </source>
</evidence>
<dbReference type="EMBL" id="CP036264">
    <property type="protein sequence ID" value="QEF99726.1"/>
    <property type="molecule type" value="Genomic_DNA"/>
</dbReference>
<evidence type="ECO:0000256" key="9">
    <source>
        <dbReference type="HAMAP-Rule" id="MF_00135"/>
    </source>
</evidence>
<dbReference type="InterPro" id="IPR013785">
    <property type="entry name" value="Aldolase_TIM"/>
</dbReference>
<evidence type="ECO:0000313" key="12">
    <source>
        <dbReference type="Proteomes" id="UP000321353"/>
    </source>
</evidence>
<dbReference type="PANTHER" id="PTHR42894">
    <property type="entry name" value="N-(5'-PHOSPHORIBOSYL)ANTHRANILATE ISOMERASE"/>
    <property type="match status" value="1"/>
</dbReference>
<keyword evidence="5 9" id="KW-0028">Amino-acid biosynthesis</keyword>
<protein>
    <recommendedName>
        <fullName evidence="4 9">N-(5'-phosphoribosyl)anthranilate isomerase</fullName>
        <shortName evidence="9">PRAI</shortName>
        <ecNumber evidence="3 9">5.3.1.24</ecNumber>
    </recommendedName>
</protein>
<keyword evidence="8 9" id="KW-0413">Isomerase</keyword>
<dbReference type="UniPathway" id="UPA00035">
    <property type="reaction ID" value="UER00042"/>
</dbReference>
<sequence length="233" mass="24621">MVQFVRFESIARVATVFRTKICGVRLAEDVRAVEKSGGDAIGLNFFPQSVRYVDPSDPATGALSELAGRLGLLRVGVFVNESAVEMERIAGSVGLDAIQLHGDERLQTAASLRQAGWPVLRAIKLPRGPFAGELMRERAAPWIEIGCHLLLDVDAGAAHGGSGKTLDWPSVAAWAEANPSIGWTLAGGLKPENVRQAIDATGAVSVDTASGVECPRGVKNEARIRAFIAAARG</sequence>
<evidence type="ECO:0000256" key="5">
    <source>
        <dbReference type="ARBA" id="ARBA00022605"/>
    </source>
</evidence>
<name>A0A5B9MIB3_9BACT</name>
<reference evidence="11 12" key="1">
    <citation type="submission" date="2019-02" db="EMBL/GenBank/DDBJ databases">
        <title>Planctomycetal bacteria perform biofilm scaping via a novel small molecule.</title>
        <authorList>
            <person name="Jeske O."/>
            <person name="Boedeker C."/>
            <person name="Wiegand S."/>
            <person name="Breitling P."/>
            <person name="Kallscheuer N."/>
            <person name="Jogler M."/>
            <person name="Rohde M."/>
            <person name="Petersen J."/>
            <person name="Medema M.H."/>
            <person name="Surup F."/>
            <person name="Jogler C."/>
        </authorList>
    </citation>
    <scope>NUCLEOTIDE SEQUENCE [LARGE SCALE GENOMIC DNA]</scope>
    <source>
        <strain evidence="11 12">Mal15</strain>
    </source>
</reference>
<dbReference type="GO" id="GO:0004640">
    <property type="term" value="F:phosphoribosylanthranilate isomerase activity"/>
    <property type="evidence" value="ECO:0007669"/>
    <property type="project" value="UniProtKB-UniRule"/>
</dbReference>
<feature type="domain" description="N-(5'phosphoribosyl) anthranilate isomerase (PRAI)" evidence="10">
    <location>
        <begin position="20"/>
        <end position="229"/>
    </location>
</feature>
<evidence type="ECO:0000256" key="6">
    <source>
        <dbReference type="ARBA" id="ARBA00022822"/>
    </source>
</evidence>
<evidence type="ECO:0000256" key="4">
    <source>
        <dbReference type="ARBA" id="ARBA00022272"/>
    </source>
</evidence>
<comment type="pathway">
    <text evidence="2 9">Amino-acid biosynthesis; L-tryptophan biosynthesis; L-tryptophan from chorismate: step 3/5.</text>
</comment>
<organism evidence="11 12">
    <name type="scientific">Stieleria maiorica</name>
    <dbReference type="NCBI Taxonomy" id="2795974"/>
    <lineage>
        <taxon>Bacteria</taxon>
        <taxon>Pseudomonadati</taxon>
        <taxon>Planctomycetota</taxon>
        <taxon>Planctomycetia</taxon>
        <taxon>Pirellulales</taxon>
        <taxon>Pirellulaceae</taxon>
        <taxon>Stieleria</taxon>
    </lineage>
</organism>
<evidence type="ECO:0000256" key="7">
    <source>
        <dbReference type="ARBA" id="ARBA00023141"/>
    </source>
</evidence>
<gene>
    <name evidence="9 11" type="primary">trpF</name>
    <name evidence="11" type="ORF">Mal15_37920</name>
</gene>
<dbReference type="PANTHER" id="PTHR42894:SF1">
    <property type="entry name" value="N-(5'-PHOSPHORIBOSYL)ANTHRANILATE ISOMERASE"/>
    <property type="match status" value="1"/>
</dbReference>
<evidence type="ECO:0000256" key="3">
    <source>
        <dbReference type="ARBA" id="ARBA00012572"/>
    </source>
</evidence>
<evidence type="ECO:0000256" key="8">
    <source>
        <dbReference type="ARBA" id="ARBA00023235"/>
    </source>
</evidence>
<dbReference type="Proteomes" id="UP000321353">
    <property type="component" value="Chromosome"/>
</dbReference>
<evidence type="ECO:0000256" key="1">
    <source>
        <dbReference type="ARBA" id="ARBA00001164"/>
    </source>
</evidence>
<dbReference type="SUPFAM" id="SSF51366">
    <property type="entry name" value="Ribulose-phoshate binding barrel"/>
    <property type="match status" value="1"/>
</dbReference>
<dbReference type="HAMAP" id="MF_00135">
    <property type="entry name" value="PRAI"/>
    <property type="match status" value="1"/>
</dbReference>
<keyword evidence="6 9" id="KW-0822">Tryptophan biosynthesis</keyword>
<evidence type="ECO:0000256" key="2">
    <source>
        <dbReference type="ARBA" id="ARBA00004664"/>
    </source>
</evidence>